<accession>A0A1F7UFR8</accession>
<reference evidence="1 2" key="1">
    <citation type="journal article" date="2016" name="Nat. Commun.">
        <title>Thousands of microbial genomes shed light on interconnected biogeochemical processes in an aquifer system.</title>
        <authorList>
            <person name="Anantharaman K."/>
            <person name="Brown C.T."/>
            <person name="Hug L.A."/>
            <person name="Sharon I."/>
            <person name="Castelle C.J."/>
            <person name="Probst A.J."/>
            <person name="Thomas B.C."/>
            <person name="Singh A."/>
            <person name="Wilkins M.J."/>
            <person name="Karaoz U."/>
            <person name="Brodie E.L."/>
            <person name="Williams K.H."/>
            <person name="Hubbard S.S."/>
            <person name="Banfield J.F."/>
        </authorList>
    </citation>
    <scope>NUCLEOTIDE SEQUENCE [LARGE SCALE GENOMIC DNA]</scope>
</reference>
<proteinExistence type="predicted"/>
<evidence type="ECO:0000313" key="2">
    <source>
        <dbReference type="Proteomes" id="UP000176604"/>
    </source>
</evidence>
<evidence type="ECO:0000313" key="1">
    <source>
        <dbReference type="EMBL" id="OGL77122.1"/>
    </source>
</evidence>
<sequence>MILTITVVGIAAIVFLINKPANVIPHIDNSGIRAPDSLIQSIDSAVHSQNELGQGYAVFGFGDLTIVFDSTKRTPVPFKPKVYTHEELKEKANAYIVDVHDTVECSATDISSLYIVNGINNSGVYDYALISIHHYPFEGEALTAFEAIPKDDCRYFIRNPNTQPLIDHFLEAYDQQYKEKDLARLAAVIGGAIKEDHPLVVEARRTQNDSWVTYTNPDYGIQFDYKAAWTEPYVSENKEENQINVSFGPWGSWEGAPGRLNSLRIFINKPNVRHVPISNACPELFNTVCQNFDPTLEPDKMQRVNMEDPDEVLRAFAQEFEVNGMNAYTSRLGDAFTWNHVFISGLHNGYLFSGGIGDKDYDRVARSFKEDKDRQVAWYEERFAGYMTEDVRTCPERLPADALPKQSVGYYGGLELNGCGYDADTKKLQPYYSASSCADNFDEALGEQEYDILNGCLYYRDQQVFKGNLLMKVIYGDFGERYFLTNASGLRNGMGESASEWFRFEEKGRLYIFLRGAAGCGGCVYNGPYLVIDLRTGNIETKDSDLPYPPHNIFSPNRKKAITFDQEQSDDTESRVSHVVLSVFDFLTFVKKEIYAVPDDSSVLALGMGVFFIDDAITWLDDNRVQIQLYEGEGASEGELVTDENGSSHNEYTKRGEPIVLKVN</sequence>
<name>A0A1F7UFR8_9BACT</name>
<comment type="caution">
    <text evidence="1">The sequence shown here is derived from an EMBL/GenBank/DDBJ whole genome shotgun (WGS) entry which is preliminary data.</text>
</comment>
<dbReference type="AlphaFoldDB" id="A0A1F7UFR8"/>
<organism evidence="1 2">
    <name type="scientific">Candidatus Uhrbacteria bacterium RIFCSPHIGHO2_12_FULL_54_23</name>
    <dbReference type="NCBI Taxonomy" id="1802397"/>
    <lineage>
        <taxon>Bacteria</taxon>
        <taxon>Candidatus Uhriibacteriota</taxon>
    </lineage>
</organism>
<dbReference type="EMBL" id="MGEF01000065">
    <property type="protein sequence ID" value="OGL77122.1"/>
    <property type="molecule type" value="Genomic_DNA"/>
</dbReference>
<gene>
    <name evidence="1" type="ORF">A3J43_02255</name>
</gene>
<dbReference type="Proteomes" id="UP000176604">
    <property type="component" value="Unassembled WGS sequence"/>
</dbReference>
<protein>
    <submittedName>
        <fullName evidence="1">Uncharacterized protein</fullName>
    </submittedName>
</protein>